<dbReference type="InterPro" id="IPR053137">
    <property type="entry name" value="NLR-like"/>
</dbReference>
<dbReference type="PANTHER" id="PTHR46082:SF6">
    <property type="entry name" value="AAA+ ATPASE DOMAIN-CONTAINING PROTEIN-RELATED"/>
    <property type="match status" value="1"/>
</dbReference>
<reference evidence="2" key="2">
    <citation type="journal article" date="2023" name="IMA Fungus">
        <title>Comparative genomic study of the Penicillium genus elucidates a diverse pangenome and 15 lateral gene transfer events.</title>
        <authorList>
            <person name="Petersen C."/>
            <person name="Sorensen T."/>
            <person name="Nielsen M.R."/>
            <person name="Sondergaard T.E."/>
            <person name="Sorensen J.L."/>
            <person name="Fitzpatrick D.A."/>
            <person name="Frisvad J.C."/>
            <person name="Nielsen K.L."/>
        </authorList>
    </citation>
    <scope>NUCLEOTIDE SEQUENCE</scope>
    <source>
        <strain evidence="2">IBT 29677</strain>
    </source>
</reference>
<dbReference type="RefSeq" id="XP_056494562.1">
    <property type="nucleotide sequence ID" value="XM_056625980.1"/>
</dbReference>
<sequence>MTSISFGNANSGFQVGINQGPIYFSDRQELRPQPLSTVPFPHDPDFVSRDALLDQIHEKAAILGSRIVLVGLGGVGKTRLAIEYCHRVQQQSTNTWVFWVHASNAARCEESLRDLADRAKIPGRQDHNANIFQLVGNWLQNENIGKWILVLDNLDNDELLRNPLPTGTGTQANAQGCAFTQPPLRYLLKSLNGSIIITSRNKGVALDIAGHKKNLINVQPMNMEEALVLLRNKLGIQTESADMIQLVEELEFMPLAIVQASSYVIHRSPRFSISQYLEKIRKSDREAIKLLNYETGRLDRDWEAKNSIILTWQISFDHIRQIRQSAADLLSLMSFFDRQGIPETLLRAFKMERINNALTSSAGLANGSSEGDTDSSSESDLDHDFEDDIATLRDYSLISINEDSTIFNMHRLVQLTARGWLATQGQMERWKEHFISMLCQEFPSGEYKNWERCQSLFPHVKSALSQRPESQESLRKWATLLYNGAWYATESGNIADAREMALNSRKQRVKIKGEEDEESLSSTEMLAMAYLHEGRWEEAEKLQVRVMETVKVKLGEDHPDTLESMNNLASIFHFQSRWEEAEKLFVQVVKTLKAKLGEDHPSTLTSMDNLASTYRSQGRWGEAEELGVQVVKANQAKLGEDHPSTLTSMDNLASTYCNQGRLEDTEKLFVQVMETRKIKLGQDHPDTLMSIGNLASTFYCQCRWEDAEKLFVQVVTTLKAKLGEDHPTTLTNLDNLASTYRNQGRWGEAEQLEMQVTEAFKTKLGQDHPDTVMSMVNLALTWKASGKTADAKNLLKDCLAIQKRTIGLNHPHTVSNSETLLRWEAEVLNIDA</sequence>
<evidence type="ECO:0000259" key="1">
    <source>
        <dbReference type="Pfam" id="PF25000"/>
    </source>
</evidence>
<feature type="domain" description="DUF7779" evidence="1">
    <location>
        <begin position="321"/>
        <end position="421"/>
    </location>
</feature>
<dbReference type="Proteomes" id="UP001147747">
    <property type="component" value="Unassembled WGS sequence"/>
</dbReference>
<name>A0A9W9WC68_9EURO</name>
<dbReference type="PANTHER" id="PTHR46082">
    <property type="entry name" value="ATP/GTP-BINDING PROTEIN-RELATED"/>
    <property type="match status" value="1"/>
</dbReference>
<protein>
    <recommendedName>
        <fullName evidence="1">DUF7779 domain-containing protein</fullName>
    </recommendedName>
</protein>
<keyword evidence="3" id="KW-1185">Reference proteome</keyword>
<dbReference type="AlphaFoldDB" id="A0A9W9WC68"/>
<dbReference type="Pfam" id="PF25000">
    <property type="entry name" value="DUF7779"/>
    <property type="match status" value="1"/>
</dbReference>
<dbReference type="InterPro" id="IPR056681">
    <property type="entry name" value="DUF7779"/>
</dbReference>
<dbReference type="NCBIfam" id="NF040586">
    <property type="entry name" value="FxSxx_TPR"/>
    <property type="match status" value="1"/>
</dbReference>
<dbReference type="InterPro" id="IPR011990">
    <property type="entry name" value="TPR-like_helical_dom_sf"/>
</dbReference>
<dbReference type="InterPro" id="IPR027417">
    <property type="entry name" value="P-loop_NTPase"/>
</dbReference>
<dbReference type="Pfam" id="PF13374">
    <property type="entry name" value="TPR_10"/>
    <property type="match status" value="3"/>
</dbReference>
<accession>A0A9W9WC68</accession>
<dbReference type="OrthoDB" id="5986190at2759"/>
<reference evidence="2" key="1">
    <citation type="submission" date="2022-12" db="EMBL/GenBank/DDBJ databases">
        <authorList>
            <person name="Petersen C."/>
        </authorList>
    </citation>
    <scope>NUCLEOTIDE SEQUENCE</scope>
    <source>
        <strain evidence="2">IBT 29677</strain>
    </source>
</reference>
<dbReference type="EMBL" id="JAPZBU010000003">
    <property type="protein sequence ID" value="KAJ5414716.1"/>
    <property type="molecule type" value="Genomic_DNA"/>
</dbReference>
<dbReference type="SUPFAM" id="SSF48452">
    <property type="entry name" value="TPR-like"/>
    <property type="match status" value="3"/>
</dbReference>
<dbReference type="PRINTS" id="PR00381">
    <property type="entry name" value="KINESINLIGHT"/>
</dbReference>
<evidence type="ECO:0000313" key="2">
    <source>
        <dbReference type="EMBL" id="KAJ5414716.1"/>
    </source>
</evidence>
<organism evidence="2 3">
    <name type="scientific">Penicillium cosmopolitanum</name>
    <dbReference type="NCBI Taxonomy" id="1131564"/>
    <lineage>
        <taxon>Eukaryota</taxon>
        <taxon>Fungi</taxon>
        <taxon>Dikarya</taxon>
        <taxon>Ascomycota</taxon>
        <taxon>Pezizomycotina</taxon>
        <taxon>Eurotiomycetes</taxon>
        <taxon>Eurotiomycetidae</taxon>
        <taxon>Eurotiales</taxon>
        <taxon>Aspergillaceae</taxon>
        <taxon>Penicillium</taxon>
    </lineage>
</organism>
<dbReference type="Gene3D" id="1.25.40.10">
    <property type="entry name" value="Tetratricopeptide repeat domain"/>
    <property type="match status" value="2"/>
</dbReference>
<comment type="caution">
    <text evidence="2">The sequence shown here is derived from an EMBL/GenBank/DDBJ whole genome shotgun (WGS) entry which is preliminary data.</text>
</comment>
<dbReference type="GeneID" id="81364960"/>
<dbReference type="Pfam" id="PF13424">
    <property type="entry name" value="TPR_12"/>
    <property type="match status" value="2"/>
</dbReference>
<evidence type="ECO:0000313" key="3">
    <source>
        <dbReference type="Proteomes" id="UP001147747"/>
    </source>
</evidence>
<proteinExistence type="predicted"/>
<dbReference type="Gene3D" id="3.40.50.300">
    <property type="entry name" value="P-loop containing nucleotide triphosphate hydrolases"/>
    <property type="match status" value="1"/>
</dbReference>
<gene>
    <name evidence="2" type="ORF">N7509_001343</name>
</gene>
<dbReference type="SUPFAM" id="SSF52540">
    <property type="entry name" value="P-loop containing nucleoside triphosphate hydrolases"/>
    <property type="match status" value="1"/>
</dbReference>